<evidence type="ECO:0000313" key="2">
    <source>
        <dbReference type="EMBL" id="EMC94555.1"/>
    </source>
</evidence>
<dbReference type="GeneID" id="19114378"/>
<dbReference type="KEGG" id="bcom:BAUCODRAFT_44270"/>
<dbReference type="OMA" id="SDWGNRT"/>
<feature type="region of interest" description="Disordered" evidence="1">
    <location>
        <begin position="25"/>
        <end position="60"/>
    </location>
</feature>
<gene>
    <name evidence="2" type="ORF">BAUCODRAFT_44270</name>
</gene>
<proteinExistence type="predicted"/>
<organism evidence="2 3">
    <name type="scientific">Baudoinia panamericana (strain UAMH 10762)</name>
    <name type="common">Angels' share fungus</name>
    <name type="synonym">Baudoinia compniacensis (strain UAMH 10762)</name>
    <dbReference type="NCBI Taxonomy" id="717646"/>
    <lineage>
        <taxon>Eukaryota</taxon>
        <taxon>Fungi</taxon>
        <taxon>Dikarya</taxon>
        <taxon>Ascomycota</taxon>
        <taxon>Pezizomycotina</taxon>
        <taxon>Dothideomycetes</taxon>
        <taxon>Dothideomycetidae</taxon>
        <taxon>Mycosphaerellales</taxon>
        <taxon>Teratosphaeriaceae</taxon>
        <taxon>Baudoinia</taxon>
    </lineage>
</organism>
<dbReference type="eggNOG" id="ENOG502SFSH">
    <property type="taxonomic scope" value="Eukaryota"/>
</dbReference>
<sequence>GSRTRKRHRDDRPEEGDVYASTLKRLFDAQKRHPDASPMPSSQSLPTPSAGHGTPQRSTLHSFWKLPSEPSRRDLDAMDVDDGAQRLVLESLRCEDCDRRLMDDEGGLIVESMIEQETACVCCRRRVCDTCSVSGDRRICLGCAST</sequence>
<dbReference type="RefSeq" id="XP_007678118.1">
    <property type="nucleotide sequence ID" value="XM_007679928.1"/>
</dbReference>
<feature type="compositionally biased region" description="Basic and acidic residues" evidence="1">
    <location>
        <begin position="25"/>
        <end position="35"/>
    </location>
</feature>
<dbReference type="AlphaFoldDB" id="M2N703"/>
<feature type="non-terminal residue" evidence="2">
    <location>
        <position position="146"/>
    </location>
</feature>
<protein>
    <submittedName>
        <fullName evidence="2">Uncharacterized protein</fullName>
    </submittedName>
</protein>
<name>M2N703_BAUPA</name>
<evidence type="ECO:0000313" key="3">
    <source>
        <dbReference type="Proteomes" id="UP000011761"/>
    </source>
</evidence>
<keyword evidence="3" id="KW-1185">Reference proteome</keyword>
<dbReference type="EMBL" id="KB445558">
    <property type="protein sequence ID" value="EMC94555.1"/>
    <property type="molecule type" value="Genomic_DNA"/>
</dbReference>
<feature type="non-terminal residue" evidence="2">
    <location>
        <position position="1"/>
    </location>
</feature>
<reference evidence="2 3" key="1">
    <citation type="journal article" date="2012" name="PLoS Pathog.">
        <title>Diverse lifestyles and strategies of plant pathogenesis encoded in the genomes of eighteen Dothideomycetes fungi.</title>
        <authorList>
            <person name="Ohm R.A."/>
            <person name="Feau N."/>
            <person name="Henrissat B."/>
            <person name="Schoch C.L."/>
            <person name="Horwitz B.A."/>
            <person name="Barry K.W."/>
            <person name="Condon B.J."/>
            <person name="Copeland A.C."/>
            <person name="Dhillon B."/>
            <person name="Glaser F."/>
            <person name="Hesse C.N."/>
            <person name="Kosti I."/>
            <person name="LaButti K."/>
            <person name="Lindquist E.A."/>
            <person name="Lucas S."/>
            <person name="Salamov A.A."/>
            <person name="Bradshaw R.E."/>
            <person name="Ciuffetti L."/>
            <person name="Hamelin R.C."/>
            <person name="Kema G.H.J."/>
            <person name="Lawrence C."/>
            <person name="Scott J.A."/>
            <person name="Spatafora J.W."/>
            <person name="Turgeon B.G."/>
            <person name="de Wit P.J.G.M."/>
            <person name="Zhong S."/>
            <person name="Goodwin S.B."/>
            <person name="Grigoriev I.V."/>
        </authorList>
    </citation>
    <scope>NUCLEOTIDE SEQUENCE [LARGE SCALE GENOMIC DNA]</scope>
    <source>
        <strain evidence="2 3">UAMH 10762</strain>
    </source>
</reference>
<evidence type="ECO:0000256" key="1">
    <source>
        <dbReference type="SAM" id="MobiDB-lite"/>
    </source>
</evidence>
<dbReference type="OrthoDB" id="5336357at2759"/>
<dbReference type="HOGENOM" id="CLU_078568_1_0_1"/>
<accession>M2N703</accession>
<dbReference type="Proteomes" id="UP000011761">
    <property type="component" value="Unassembled WGS sequence"/>
</dbReference>